<keyword evidence="2" id="KW-0813">Transport</keyword>
<dbReference type="OrthoDB" id="5295860at2"/>
<evidence type="ECO:0000256" key="6">
    <source>
        <dbReference type="ARBA" id="ARBA00022982"/>
    </source>
</evidence>
<feature type="signal peptide" evidence="10">
    <location>
        <begin position="1"/>
        <end position="34"/>
    </location>
</feature>
<evidence type="ECO:0000256" key="8">
    <source>
        <dbReference type="PIRSR" id="PIRSR000005-1"/>
    </source>
</evidence>
<feature type="binding site" description="axial binding residue" evidence="9">
    <location>
        <position position="139"/>
    </location>
    <ligand>
        <name>heme c</name>
        <dbReference type="ChEBI" id="CHEBI:61717"/>
        <label>2</label>
    </ligand>
    <ligandPart>
        <name>Fe</name>
        <dbReference type="ChEBI" id="CHEBI:18248"/>
    </ligandPart>
</feature>
<evidence type="ECO:0000313" key="12">
    <source>
        <dbReference type="EMBL" id="SPB14939.1"/>
    </source>
</evidence>
<organism evidence="12 13">
    <name type="scientific">Caballeronia novacaledonica</name>
    <dbReference type="NCBI Taxonomy" id="1544861"/>
    <lineage>
        <taxon>Bacteria</taxon>
        <taxon>Pseudomonadati</taxon>
        <taxon>Pseudomonadota</taxon>
        <taxon>Betaproteobacteria</taxon>
        <taxon>Burkholderiales</taxon>
        <taxon>Burkholderiaceae</taxon>
        <taxon>Caballeronia</taxon>
    </lineage>
</organism>
<evidence type="ECO:0000256" key="1">
    <source>
        <dbReference type="ARBA" id="ARBA00004418"/>
    </source>
</evidence>
<feature type="binding site" description="axial binding residue" evidence="9">
    <location>
        <position position="87"/>
    </location>
    <ligand>
        <name>heme c</name>
        <dbReference type="ChEBI" id="CHEBI:61717"/>
        <label>1</label>
    </ligand>
    <ligandPart>
        <name>Fe</name>
        <dbReference type="ChEBI" id="CHEBI:18248"/>
    </ligandPart>
</feature>
<comment type="PTM">
    <text evidence="8">Binds 2 heme c groups covalently per subunit.</text>
</comment>
<evidence type="ECO:0000313" key="13">
    <source>
        <dbReference type="Proteomes" id="UP000238169"/>
    </source>
</evidence>
<sequence>MMTRAKRVRVWLVYALWIVACLLLSLPSSSRAKAQTAATKAALCTSCHGLGGNSTTGEYPSLAGQTARYLYFQLRDFKAGRRSDPRMSPMAANLTPGDMHDLADYFAAQKPIAADFKADPVKVEAGRKKSEESLCTTCHRVGFSGQNEIPRVAGQQYPYIVKQLRDFRDGKRTHDAGNMPSASKNLTDADIENLANYIANLQ</sequence>
<feature type="domain" description="Cytochrome c" evidence="11">
    <location>
        <begin position="31"/>
        <end position="202"/>
    </location>
</feature>
<feature type="binding site" description="covalent" evidence="8">
    <location>
        <position position="138"/>
    </location>
    <ligand>
        <name>heme c</name>
        <dbReference type="ChEBI" id="CHEBI:61717"/>
        <label>2</label>
    </ligand>
</feature>
<dbReference type="InterPro" id="IPR024167">
    <property type="entry name" value="Cytochrome_c4-like"/>
</dbReference>
<keyword evidence="13" id="KW-1185">Reference proteome</keyword>
<protein>
    <submittedName>
        <fullName evidence="12">Cytochrome C</fullName>
    </submittedName>
</protein>
<keyword evidence="3 8" id="KW-0349">Heme</keyword>
<dbReference type="GO" id="GO:0042597">
    <property type="term" value="C:periplasmic space"/>
    <property type="evidence" value="ECO:0007669"/>
    <property type="project" value="UniProtKB-SubCell"/>
</dbReference>
<feature type="chain" id="PRO_5015558543" evidence="10">
    <location>
        <begin position="35"/>
        <end position="202"/>
    </location>
</feature>
<evidence type="ECO:0000256" key="4">
    <source>
        <dbReference type="ARBA" id="ARBA00022723"/>
    </source>
</evidence>
<dbReference type="GO" id="GO:0009055">
    <property type="term" value="F:electron transfer activity"/>
    <property type="evidence" value="ECO:0007669"/>
    <property type="project" value="InterPro"/>
</dbReference>
<dbReference type="Pfam" id="PF00034">
    <property type="entry name" value="Cytochrom_C"/>
    <property type="match status" value="2"/>
</dbReference>
<keyword evidence="5" id="KW-0574">Periplasm</keyword>
<dbReference type="Gene3D" id="1.10.760.10">
    <property type="entry name" value="Cytochrome c-like domain"/>
    <property type="match status" value="2"/>
</dbReference>
<proteinExistence type="predicted"/>
<keyword evidence="10" id="KW-0732">Signal</keyword>
<name>A0A2U3I456_9BURK</name>
<dbReference type="InterPro" id="IPR050597">
    <property type="entry name" value="Cytochrome_c_Oxidase_Subunit"/>
</dbReference>
<dbReference type="PANTHER" id="PTHR33751">
    <property type="entry name" value="CBB3-TYPE CYTOCHROME C OXIDASE SUBUNIT FIXP"/>
    <property type="match status" value="1"/>
</dbReference>
<reference evidence="13" key="1">
    <citation type="submission" date="2018-01" db="EMBL/GenBank/DDBJ databases">
        <authorList>
            <person name="Peeters C."/>
        </authorList>
    </citation>
    <scope>NUCLEOTIDE SEQUENCE [LARGE SCALE GENOMIC DNA]</scope>
</reference>
<dbReference type="InterPro" id="IPR009056">
    <property type="entry name" value="Cyt_c-like_dom"/>
</dbReference>
<keyword evidence="4 9" id="KW-0479">Metal-binding</keyword>
<keyword evidence="7 9" id="KW-0408">Iron</keyword>
<gene>
    <name evidence="12" type="ORF">NOV72_02170</name>
</gene>
<evidence type="ECO:0000256" key="10">
    <source>
        <dbReference type="SAM" id="SignalP"/>
    </source>
</evidence>
<dbReference type="PANTHER" id="PTHR33751:SF9">
    <property type="entry name" value="CYTOCHROME C4"/>
    <property type="match status" value="1"/>
</dbReference>
<keyword evidence="6" id="KW-0249">Electron transport</keyword>
<evidence type="ECO:0000256" key="9">
    <source>
        <dbReference type="PIRSR" id="PIRSR000005-2"/>
    </source>
</evidence>
<evidence type="ECO:0000256" key="2">
    <source>
        <dbReference type="ARBA" id="ARBA00022448"/>
    </source>
</evidence>
<dbReference type="InterPro" id="IPR008168">
    <property type="entry name" value="Cyt_C_IC"/>
</dbReference>
<dbReference type="InterPro" id="IPR036909">
    <property type="entry name" value="Cyt_c-like_dom_sf"/>
</dbReference>
<evidence type="ECO:0000256" key="3">
    <source>
        <dbReference type="ARBA" id="ARBA00022617"/>
    </source>
</evidence>
<dbReference type="EMBL" id="OGTP01000005">
    <property type="protein sequence ID" value="SPB14939.1"/>
    <property type="molecule type" value="Genomic_DNA"/>
</dbReference>
<feature type="binding site" description="axial binding residue" evidence="9">
    <location>
        <position position="179"/>
    </location>
    <ligand>
        <name>heme c</name>
        <dbReference type="ChEBI" id="CHEBI:61717"/>
        <label>2</label>
    </ligand>
    <ligandPart>
        <name>Fe</name>
        <dbReference type="ChEBI" id="CHEBI:18248"/>
    </ligandPart>
</feature>
<accession>A0A2U3I456</accession>
<dbReference type="PROSITE" id="PS51257">
    <property type="entry name" value="PROKAR_LIPOPROTEIN"/>
    <property type="match status" value="1"/>
</dbReference>
<evidence type="ECO:0000259" key="11">
    <source>
        <dbReference type="PROSITE" id="PS51007"/>
    </source>
</evidence>
<dbReference type="GO" id="GO:0020037">
    <property type="term" value="F:heme binding"/>
    <property type="evidence" value="ECO:0007669"/>
    <property type="project" value="InterPro"/>
</dbReference>
<dbReference type="Proteomes" id="UP000238169">
    <property type="component" value="Unassembled WGS sequence"/>
</dbReference>
<dbReference type="PIRSF" id="PIRSF000005">
    <property type="entry name" value="Cytochrome_c4"/>
    <property type="match status" value="1"/>
</dbReference>
<dbReference type="GO" id="GO:0005506">
    <property type="term" value="F:iron ion binding"/>
    <property type="evidence" value="ECO:0007669"/>
    <property type="project" value="InterPro"/>
</dbReference>
<feature type="binding site" description="covalent" evidence="8">
    <location>
        <position position="135"/>
    </location>
    <ligand>
        <name>heme c</name>
        <dbReference type="ChEBI" id="CHEBI:61717"/>
        <label>2</label>
    </ligand>
</feature>
<comment type="subcellular location">
    <subcellularLocation>
        <location evidence="1">Periplasm</location>
    </subcellularLocation>
</comment>
<feature type="binding site" description="covalent" evidence="8">
    <location>
        <position position="44"/>
    </location>
    <ligand>
        <name>heme c</name>
        <dbReference type="ChEBI" id="CHEBI:61717"/>
        <label>1</label>
    </ligand>
</feature>
<evidence type="ECO:0000256" key="5">
    <source>
        <dbReference type="ARBA" id="ARBA00022764"/>
    </source>
</evidence>
<dbReference type="PROSITE" id="PS51007">
    <property type="entry name" value="CYTC"/>
    <property type="match status" value="1"/>
</dbReference>
<evidence type="ECO:0000256" key="7">
    <source>
        <dbReference type="ARBA" id="ARBA00023004"/>
    </source>
</evidence>
<dbReference type="RefSeq" id="WP_106854594.1">
    <property type="nucleotide sequence ID" value="NZ_OGTP01000005.1"/>
</dbReference>
<dbReference type="AlphaFoldDB" id="A0A2U3I456"/>
<dbReference type="PRINTS" id="PR00605">
    <property type="entry name" value="CYTCHROMECIC"/>
</dbReference>
<feature type="binding site" description="covalent" evidence="8">
    <location>
        <position position="47"/>
    </location>
    <ligand>
        <name>heme c</name>
        <dbReference type="ChEBI" id="CHEBI:61717"/>
        <label>1</label>
    </ligand>
</feature>
<dbReference type="SUPFAM" id="SSF46626">
    <property type="entry name" value="Cytochrome c"/>
    <property type="match status" value="2"/>
</dbReference>
<feature type="binding site" description="axial binding residue" evidence="9">
    <location>
        <position position="48"/>
    </location>
    <ligand>
        <name>heme c</name>
        <dbReference type="ChEBI" id="CHEBI:61717"/>
        <label>1</label>
    </ligand>
    <ligandPart>
        <name>Fe</name>
        <dbReference type="ChEBI" id="CHEBI:18248"/>
    </ligandPart>
</feature>